<keyword evidence="4" id="KW-1185">Reference proteome</keyword>
<dbReference type="PROSITE" id="PS51468">
    <property type="entry name" value="VIT"/>
    <property type="match status" value="1"/>
</dbReference>
<accession>A0ABR2GX48</accession>
<dbReference type="InterPro" id="IPR002035">
    <property type="entry name" value="VWF_A"/>
</dbReference>
<dbReference type="Pfam" id="PF08487">
    <property type="entry name" value="VIT"/>
    <property type="match status" value="1"/>
</dbReference>
<evidence type="ECO:0000313" key="4">
    <source>
        <dbReference type="Proteomes" id="UP001470230"/>
    </source>
</evidence>
<organism evidence="3 4">
    <name type="scientific">Tritrichomonas musculus</name>
    <dbReference type="NCBI Taxonomy" id="1915356"/>
    <lineage>
        <taxon>Eukaryota</taxon>
        <taxon>Metamonada</taxon>
        <taxon>Parabasalia</taxon>
        <taxon>Tritrichomonadida</taxon>
        <taxon>Tritrichomonadidae</taxon>
        <taxon>Tritrichomonas</taxon>
    </lineage>
</organism>
<dbReference type="PANTHER" id="PTHR45737:SF6">
    <property type="entry name" value="VON WILLEBRAND FACTOR A DOMAIN-CONTAINING PROTEIN 5A"/>
    <property type="match status" value="1"/>
</dbReference>
<dbReference type="Gene3D" id="3.40.50.410">
    <property type="entry name" value="von Willebrand factor, type A domain"/>
    <property type="match status" value="1"/>
</dbReference>
<dbReference type="Pfam" id="PF13768">
    <property type="entry name" value="VWA_3"/>
    <property type="match status" value="1"/>
</dbReference>
<comment type="caution">
    <text evidence="3">The sequence shown here is derived from an EMBL/GenBank/DDBJ whole genome shotgun (WGS) entry which is preliminary data.</text>
</comment>
<dbReference type="SUPFAM" id="SSF53300">
    <property type="entry name" value="vWA-like"/>
    <property type="match status" value="1"/>
</dbReference>
<gene>
    <name evidence="3" type="ORF">M9Y10_033128</name>
</gene>
<evidence type="ECO:0000259" key="1">
    <source>
        <dbReference type="PROSITE" id="PS50234"/>
    </source>
</evidence>
<feature type="domain" description="VIT" evidence="2">
    <location>
        <begin position="1"/>
        <end position="130"/>
    </location>
</feature>
<evidence type="ECO:0000313" key="3">
    <source>
        <dbReference type="EMBL" id="KAK8838500.1"/>
    </source>
</evidence>
<dbReference type="EMBL" id="JAPFFF010000055">
    <property type="protein sequence ID" value="KAK8838500.1"/>
    <property type="molecule type" value="Genomic_DNA"/>
</dbReference>
<evidence type="ECO:0000259" key="2">
    <source>
        <dbReference type="PROSITE" id="PS51468"/>
    </source>
</evidence>
<dbReference type="PROSITE" id="PS50234">
    <property type="entry name" value="VWFA"/>
    <property type="match status" value="1"/>
</dbReference>
<dbReference type="PANTHER" id="PTHR45737">
    <property type="entry name" value="VON WILLEBRAND FACTOR A DOMAIN-CONTAINING PROTEIN 5A"/>
    <property type="match status" value="1"/>
</dbReference>
<feature type="domain" description="VWFA" evidence="1">
    <location>
        <begin position="259"/>
        <end position="432"/>
    </location>
</feature>
<proteinExistence type="predicted"/>
<name>A0ABR2GX48_9EUKA</name>
<dbReference type="InterPro" id="IPR036465">
    <property type="entry name" value="vWFA_dom_sf"/>
</dbReference>
<sequence length="609" mass="68734">MSLFSARSEIDLRIIDPSQVEIEGEINGSFFAGRIEMKFFNQNSKLDNFKLLIGKNENSKICLHDFQVKIDENPFVLKLMEVNEAKEIFEQKVSNNEQAIFGVGDDSYASIDIPNILSKQLVTISVNFELPVTYISENNIGIFFPITYPGTKYDEIMKCSNFKFSLNFQSLQLNENSISSNPEGTIDLSKFSYFIDKLEPSITFISIMIDLNQSILSEHFSQMSSSSFQIATCCGKYGSLMFIPTKEVNEESIDHSGEEFIFIVDCSGSMSGREIELASQCLTFFIKSLPEKCYFNVIRFGSQFIPLFDTPVPYTDSNACTALQLAKKLKADLGGTILSNPLNYVFSKKLSEKNKLRRVFVLTDGCVFDPSEVISIVERNSNTTMSSAIGIGYGVDKDLVKGIGRAGKGFVDFVLSGDDMRSKVINQLSESLNGLCKVDISIENDETVEILPPLSYHQFSPGIPATVYFKSSEEFKDNTHIIIDVEGNSEQKIVKMKTLPSNSSARRSLEYLFNNENIKYLRNLEQTDEVKSTITKLSIGYEILTPYTGLIGTQEYKSDEEKERIKSLIEKENQNKYKIYVKTLLGKRLEIFLNPNENIENVKKKTLCD</sequence>
<reference evidence="3 4" key="1">
    <citation type="submission" date="2024-04" db="EMBL/GenBank/DDBJ databases">
        <title>Tritrichomonas musculus Genome.</title>
        <authorList>
            <person name="Alves-Ferreira E."/>
            <person name="Grigg M."/>
            <person name="Lorenzi H."/>
            <person name="Galac M."/>
        </authorList>
    </citation>
    <scope>NUCLEOTIDE SEQUENCE [LARGE SCALE GENOMIC DNA]</scope>
    <source>
        <strain evidence="3 4">EAF2021</strain>
    </source>
</reference>
<dbReference type="Proteomes" id="UP001470230">
    <property type="component" value="Unassembled WGS sequence"/>
</dbReference>
<protein>
    <submittedName>
        <fullName evidence="3">von Willebrand factor A domain-containing protein 5A</fullName>
    </submittedName>
</protein>
<dbReference type="SMART" id="SM00327">
    <property type="entry name" value="VWA"/>
    <property type="match status" value="1"/>
</dbReference>
<dbReference type="InterPro" id="IPR013694">
    <property type="entry name" value="VIT"/>
</dbReference>